<sequence>MTAAAQLTGGGGGDHGAFVYNHMWMFDISTSQKTRLWGSDDDVTVHRQGPGKTGEGRPYDYSHQPERETLQLPAERLSVNYSTLPSEGLKIASTPGCQETASDRGYEEATSGFLAEIQRVDISRLADSNVQRLKHILAGQGRLQGCE</sequence>
<proteinExistence type="predicted"/>
<protein>
    <submittedName>
        <fullName evidence="2">Uncharacterized protein</fullName>
    </submittedName>
</protein>
<dbReference type="EMBL" id="VSRR010000625">
    <property type="protein sequence ID" value="MPC17841.1"/>
    <property type="molecule type" value="Genomic_DNA"/>
</dbReference>
<feature type="region of interest" description="Disordered" evidence="1">
    <location>
        <begin position="41"/>
        <end position="63"/>
    </location>
</feature>
<accession>A0A5B7D961</accession>
<keyword evidence="3" id="KW-1185">Reference proteome</keyword>
<reference evidence="2 3" key="1">
    <citation type="submission" date="2019-05" db="EMBL/GenBank/DDBJ databases">
        <title>Another draft genome of Portunus trituberculatus and its Hox gene families provides insights of decapod evolution.</title>
        <authorList>
            <person name="Jeong J.-H."/>
            <person name="Song I."/>
            <person name="Kim S."/>
            <person name="Choi T."/>
            <person name="Kim D."/>
            <person name="Ryu S."/>
            <person name="Kim W."/>
        </authorList>
    </citation>
    <scope>NUCLEOTIDE SEQUENCE [LARGE SCALE GENOMIC DNA]</scope>
    <source>
        <tissue evidence="2">Muscle</tissue>
    </source>
</reference>
<evidence type="ECO:0000313" key="2">
    <source>
        <dbReference type="EMBL" id="MPC17841.1"/>
    </source>
</evidence>
<name>A0A5B7D961_PORTR</name>
<dbReference type="Proteomes" id="UP000324222">
    <property type="component" value="Unassembled WGS sequence"/>
</dbReference>
<evidence type="ECO:0000313" key="3">
    <source>
        <dbReference type="Proteomes" id="UP000324222"/>
    </source>
</evidence>
<dbReference type="AlphaFoldDB" id="A0A5B7D961"/>
<comment type="caution">
    <text evidence="2">The sequence shown here is derived from an EMBL/GenBank/DDBJ whole genome shotgun (WGS) entry which is preliminary data.</text>
</comment>
<organism evidence="2 3">
    <name type="scientific">Portunus trituberculatus</name>
    <name type="common">Swimming crab</name>
    <name type="synonym">Neptunus trituberculatus</name>
    <dbReference type="NCBI Taxonomy" id="210409"/>
    <lineage>
        <taxon>Eukaryota</taxon>
        <taxon>Metazoa</taxon>
        <taxon>Ecdysozoa</taxon>
        <taxon>Arthropoda</taxon>
        <taxon>Crustacea</taxon>
        <taxon>Multicrustacea</taxon>
        <taxon>Malacostraca</taxon>
        <taxon>Eumalacostraca</taxon>
        <taxon>Eucarida</taxon>
        <taxon>Decapoda</taxon>
        <taxon>Pleocyemata</taxon>
        <taxon>Brachyura</taxon>
        <taxon>Eubrachyura</taxon>
        <taxon>Portunoidea</taxon>
        <taxon>Portunidae</taxon>
        <taxon>Portuninae</taxon>
        <taxon>Portunus</taxon>
    </lineage>
</organism>
<gene>
    <name evidence="2" type="ORF">E2C01_010708</name>
</gene>
<feature type="compositionally biased region" description="Basic and acidic residues" evidence="1">
    <location>
        <begin position="54"/>
        <end position="63"/>
    </location>
</feature>
<evidence type="ECO:0000256" key="1">
    <source>
        <dbReference type="SAM" id="MobiDB-lite"/>
    </source>
</evidence>